<organism evidence="8 9">
    <name type="scientific">Thamnidium elegans</name>
    <dbReference type="NCBI Taxonomy" id="101142"/>
    <lineage>
        <taxon>Eukaryota</taxon>
        <taxon>Fungi</taxon>
        <taxon>Fungi incertae sedis</taxon>
        <taxon>Mucoromycota</taxon>
        <taxon>Mucoromycotina</taxon>
        <taxon>Mucoromycetes</taxon>
        <taxon>Mucorales</taxon>
        <taxon>Mucorineae</taxon>
        <taxon>Mucoraceae</taxon>
        <taxon>Thamnidium</taxon>
    </lineage>
</organism>
<evidence type="ECO:0000259" key="7">
    <source>
        <dbReference type="PROSITE" id="PS50162"/>
    </source>
</evidence>
<evidence type="ECO:0000313" key="9">
    <source>
        <dbReference type="Proteomes" id="UP000613177"/>
    </source>
</evidence>
<evidence type="ECO:0000313" key="8">
    <source>
        <dbReference type="EMBL" id="KAG2229098.1"/>
    </source>
</evidence>
<name>A0A8H7SIL7_9FUNG</name>
<evidence type="ECO:0000256" key="3">
    <source>
        <dbReference type="ARBA" id="ARBA00022763"/>
    </source>
</evidence>
<keyword evidence="3" id="KW-0227">DNA damage</keyword>
<dbReference type="SUPFAM" id="SSF52540">
    <property type="entry name" value="P-loop containing nucleoside triphosphate hydrolases"/>
    <property type="match status" value="1"/>
</dbReference>
<feature type="domain" description="RecA family profile 1" evidence="7">
    <location>
        <begin position="74"/>
        <end position="250"/>
    </location>
</feature>
<dbReference type="GO" id="GO:0000722">
    <property type="term" value="P:telomere maintenance via recombination"/>
    <property type="evidence" value="ECO:0007669"/>
    <property type="project" value="TreeGrafter"/>
</dbReference>
<evidence type="ECO:0000256" key="1">
    <source>
        <dbReference type="ARBA" id="ARBA00004123"/>
    </source>
</evidence>
<accession>A0A8H7SIL7</accession>
<dbReference type="InterPro" id="IPR016467">
    <property type="entry name" value="DNA_recomb/repair_RecA-like"/>
</dbReference>
<keyword evidence="6" id="KW-0539">Nucleus</keyword>
<dbReference type="CDD" id="cd19491">
    <property type="entry name" value="XRCC3"/>
    <property type="match status" value="1"/>
</dbReference>
<dbReference type="GO" id="GO:0033065">
    <property type="term" value="C:Rad51C-XRCC3 complex"/>
    <property type="evidence" value="ECO:0007669"/>
    <property type="project" value="TreeGrafter"/>
</dbReference>
<reference evidence="8" key="1">
    <citation type="submission" date="2021-01" db="EMBL/GenBank/DDBJ databases">
        <title>Metabolic potential, ecology and presence of endohyphal bacteria is reflected in genomic diversity of Mucoromycotina.</title>
        <authorList>
            <person name="Muszewska A."/>
            <person name="Okrasinska A."/>
            <person name="Steczkiewicz K."/>
            <person name="Drgas O."/>
            <person name="Orlowska M."/>
            <person name="Perlinska-Lenart U."/>
            <person name="Aleksandrzak-Piekarczyk T."/>
            <person name="Szatraj K."/>
            <person name="Zielenkiewicz U."/>
            <person name="Pilsyk S."/>
            <person name="Malc E."/>
            <person name="Mieczkowski P."/>
            <person name="Kruszewska J.S."/>
            <person name="Biernat P."/>
            <person name="Pawlowska J."/>
        </authorList>
    </citation>
    <scope>NUCLEOTIDE SEQUENCE</scope>
    <source>
        <strain evidence="8">WA0000018081</strain>
    </source>
</reference>
<dbReference type="GO" id="GO:0005524">
    <property type="term" value="F:ATP binding"/>
    <property type="evidence" value="ECO:0007669"/>
    <property type="project" value="UniProtKB-KW"/>
</dbReference>
<sequence length="350" mass="39508">MNNELESVVKKYNLLEKIEELGLDSAEDLLLKRPQDLQKLLRINEQASQDILLTAAQQIYDFKAREIKTDRLLKPQTVTTGDATIDTLLNPGISLGNITEVVGESSSGKTQFALQLCLTVQLPISEGGQEGSAVYIHNEGPFPSDRLDQLANHNHPNNVQEIKNNIHTIRVKDIDDQFRVLAYKLPAFVESQVNQNKPVRLVVIDSISAVYRSDSTMQRFEKMKEICEVGTRLKQLAYKYNLAVVAVNQVSDVVVKDSSQSIENIEKWMDFQLINQKDNQMLGLYIQSLLKKPILGLAWSNSVNTRIRFARSPMLEGMKTRRVMFIEFSPVAARLGCEVRIEQGGVKSYS</sequence>
<proteinExistence type="predicted"/>
<dbReference type="GO" id="GO:0000400">
    <property type="term" value="F:four-way junction DNA binding"/>
    <property type="evidence" value="ECO:0007669"/>
    <property type="project" value="TreeGrafter"/>
</dbReference>
<dbReference type="GO" id="GO:0005657">
    <property type="term" value="C:replication fork"/>
    <property type="evidence" value="ECO:0007669"/>
    <property type="project" value="TreeGrafter"/>
</dbReference>
<evidence type="ECO:0000256" key="2">
    <source>
        <dbReference type="ARBA" id="ARBA00022741"/>
    </source>
</evidence>
<dbReference type="GO" id="GO:0061982">
    <property type="term" value="P:meiosis I cell cycle process"/>
    <property type="evidence" value="ECO:0007669"/>
    <property type="project" value="UniProtKB-ARBA"/>
</dbReference>
<keyword evidence="9" id="KW-1185">Reference proteome</keyword>
<dbReference type="PROSITE" id="PS50162">
    <property type="entry name" value="RECA_2"/>
    <property type="match status" value="1"/>
</dbReference>
<keyword evidence="5" id="KW-0234">DNA repair</keyword>
<dbReference type="Proteomes" id="UP000613177">
    <property type="component" value="Unassembled WGS sequence"/>
</dbReference>
<comment type="subcellular location">
    <subcellularLocation>
        <location evidence="1">Nucleus</location>
    </subcellularLocation>
</comment>
<comment type="caution">
    <text evidence="8">The sequence shown here is derived from an EMBL/GenBank/DDBJ whole genome shotgun (WGS) entry which is preliminary data.</text>
</comment>
<keyword evidence="2" id="KW-0547">Nucleotide-binding</keyword>
<dbReference type="AlphaFoldDB" id="A0A8H7SIL7"/>
<evidence type="ECO:0000256" key="6">
    <source>
        <dbReference type="ARBA" id="ARBA00023242"/>
    </source>
</evidence>
<dbReference type="Pfam" id="PF08423">
    <property type="entry name" value="Rad51"/>
    <property type="match status" value="1"/>
</dbReference>
<protein>
    <recommendedName>
        <fullName evidence="7">RecA family profile 1 domain-containing protein</fullName>
    </recommendedName>
</protein>
<dbReference type="InterPro" id="IPR020588">
    <property type="entry name" value="RecA_ATP-bd"/>
</dbReference>
<dbReference type="InterPro" id="IPR047348">
    <property type="entry name" value="XRCC3-like_C"/>
</dbReference>
<dbReference type="InterPro" id="IPR013632">
    <property type="entry name" value="Rad51_C"/>
</dbReference>
<evidence type="ECO:0000256" key="4">
    <source>
        <dbReference type="ARBA" id="ARBA00022840"/>
    </source>
</evidence>
<dbReference type="InterPro" id="IPR027417">
    <property type="entry name" value="P-loop_NTPase"/>
</dbReference>
<dbReference type="PANTHER" id="PTHR46487">
    <property type="entry name" value="DNA REPAIR PROTEIN XRCC3"/>
    <property type="match status" value="1"/>
</dbReference>
<dbReference type="EMBL" id="JAEPRE010000310">
    <property type="protein sequence ID" value="KAG2229098.1"/>
    <property type="molecule type" value="Genomic_DNA"/>
</dbReference>
<keyword evidence="4" id="KW-0067">ATP-binding</keyword>
<evidence type="ECO:0000256" key="5">
    <source>
        <dbReference type="ARBA" id="ARBA00023204"/>
    </source>
</evidence>
<dbReference type="PANTHER" id="PTHR46487:SF1">
    <property type="entry name" value="DNA REPAIR PROTEIN XRCC3"/>
    <property type="match status" value="1"/>
</dbReference>
<dbReference type="GO" id="GO:0090656">
    <property type="term" value="P:t-circle formation"/>
    <property type="evidence" value="ECO:0007669"/>
    <property type="project" value="TreeGrafter"/>
</dbReference>
<dbReference type="GO" id="GO:0071140">
    <property type="term" value="P:resolution of mitotic recombination intermediates"/>
    <property type="evidence" value="ECO:0007669"/>
    <property type="project" value="TreeGrafter"/>
</dbReference>
<dbReference type="GO" id="GO:0140664">
    <property type="term" value="F:ATP-dependent DNA damage sensor activity"/>
    <property type="evidence" value="ECO:0007669"/>
    <property type="project" value="InterPro"/>
</dbReference>
<dbReference type="Gene3D" id="3.40.50.300">
    <property type="entry name" value="P-loop containing nucleotide triphosphate hydrolases"/>
    <property type="match status" value="1"/>
</dbReference>
<dbReference type="GO" id="GO:0045003">
    <property type="term" value="P:double-strand break repair via synthesis-dependent strand annealing"/>
    <property type="evidence" value="ECO:0007669"/>
    <property type="project" value="TreeGrafter"/>
</dbReference>
<dbReference type="PIRSF" id="PIRSF005856">
    <property type="entry name" value="Rad51"/>
    <property type="match status" value="1"/>
</dbReference>
<gene>
    <name evidence="8" type="ORF">INT48_003201</name>
</gene>